<proteinExistence type="predicted"/>
<evidence type="ECO:0000313" key="2">
    <source>
        <dbReference type="EMBL" id="KIK58177.1"/>
    </source>
</evidence>
<protein>
    <submittedName>
        <fullName evidence="2">Uncharacterized protein</fullName>
    </submittedName>
</protein>
<keyword evidence="3" id="KW-1185">Reference proteome</keyword>
<sequence>MVPSFISLKTTLTVVSGLALTTCVAAAPSSIVARQVRSGNGAFSAPTSGLVVTQGSSFPFAFQDSNWCEDGYSPIAVWLTNYAPTTSNLNSTGQFPEGQYSYYFGQYLVPNFGLPAMTGSAPPSTLVLPELPDLTTGEEVYLAVVETGTNCPPVGVHSDILWFV</sequence>
<dbReference type="OrthoDB" id="2769307at2759"/>
<feature type="chain" id="PRO_5002225262" evidence="1">
    <location>
        <begin position="27"/>
        <end position="164"/>
    </location>
</feature>
<gene>
    <name evidence="2" type="ORF">GYMLUDRAFT_171421</name>
</gene>
<dbReference type="Proteomes" id="UP000053593">
    <property type="component" value="Unassembled WGS sequence"/>
</dbReference>
<organism evidence="2 3">
    <name type="scientific">Collybiopsis luxurians FD-317 M1</name>
    <dbReference type="NCBI Taxonomy" id="944289"/>
    <lineage>
        <taxon>Eukaryota</taxon>
        <taxon>Fungi</taxon>
        <taxon>Dikarya</taxon>
        <taxon>Basidiomycota</taxon>
        <taxon>Agaricomycotina</taxon>
        <taxon>Agaricomycetes</taxon>
        <taxon>Agaricomycetidae</taxon>
        <taxon>Agaricales</taxon>
        <taxon>Marasmiineae</taxon>
        <taxon>Omphalotaceae</taxon>
        <taxon>Collybiopsis</taxon>
        <taxon>Collybiopsis luxurians</taxon>
    </lineage>
</organism>
<feature type="signal peptide" evidence="1">
    <location>
        <begin position="1"/>
        <end position="26"/>
    </location>
</feature>
<name>A0A0D0CIN5_9AGAR</name>
<dbReference type="EMBL" id="KN834786">
    <property type="protein sequence ID" value="KIK58177.1"/>
    <property type="molecule type" value="Genomic_DNA"/>
</dbReference>
<evidence type="ECO:0000256" key="1">
    <source>
        <dbReference type="SAM" id="SignalP"/>
    </source>
</evidence>
<dbReference type="HOGENOM" id="CLU_136345_0_0_1"/>
<keyword evidence="1" id="KW-0732">Signal</keyword>
<accession>A0A0D0CIN5</accession>
<reference evidence="2 3" key="1">
    <citation type="submission" date="2014-04" db="EMBL/GenBank/DDBJ databases">
        <title>Evolutionary Origins and Diversification of the Mycorrhizal Mutualists.</title>
        <authorList>
            <consortium name="DOE Joint Genome Institute"/>
            <consortium name="Mycorrhizal Genomics Consortium"/>
            <person name="Kohler A."/>
            <person name="Kuo A."/>
            <person name="Nagy L.G."/>
            <person name="Floudas D."/>
            <person name="Copeland A."/>
            <person name="Barry K.W."/>
            <person name="Cichocki N."/>
            <person name="Veneault-Fourrey C."/>
            <person name="LaButti K."/>
            <person name="Lindquist E.A."/>
            <person name="Lipzen A."/>
            <person name="Lundell T."/>
            <person name="Morin E."/>
            <person name="Murat C."/>
            <person name="Riley R."/>
            <person name="Ohm R."/>
            <person name="Sun H."/>
            <person name="Tunlid A."/>
            <person name="Henrissat B."/>
            <person name="Grigoriev I.V."/>
            <person name="Hibbett D.S."/>
            <person name="Martin F."/>
        </authorList>
    </citation>
    <scope>NUCLEOTIDE SEQUENCE [LARGE SCALE GENOMIC DNA]</scope>
    <source>
        <strain evidence="2 3">FD-317 M1</strain>
    </source>
</reference>
<dbReference type="AlphaFoldDB" id="A0A0D0CIN5"/>
<evidence type="ECO:0000313" key="3">
    <source>
        <dbReference type="Proteomes" id="UP000053593"/>
    </source>
</evidence>